<reference evidence="2" key="2">
    <citation type="journal article" date="2015" name="Data Brief">
        <title>Shoot transcriptome of the giant reed, Arundo donax.</title>
        <authorList>
            <person name="Barrero R.A."/>
            <person name="Guerrero F.D."/>
            <person name="Moolhuijzen P."/>
            <person name="Goolsby J.A."/>
            <person name="Tidwell J."/>
            <person name="Bellgard S.E."/>
            <person name="Bellgard M.I."/>
        </authorList>
    </citation>
    <scope>NUCLEOTIDE SEQUENCE</scope>
    <source>
        <tissue evidence="2">Shoot tissue taken approximately 20 cm above the soil surface</tissue>
    </source>
</reference>
<feature type="compositionally biased region" description="Basic residues" evidence="1">
    <location>
        <begin position="22"/>
        <end position="32"/>
    </location>
</feature>
<reference evidence="2" key="1">
    <citation type="submission" date="2014-09" db="EMBL/GenBank/DDBJ databases">
        <authorList>
            <person name="Magalhaes I.L.F."/>
            <person name="Oliveira U."/>
            <person name="Santos F.R."/>
            <person name="Vidigal T.H.D.A."/>
            <person name="Brescovit A.D."/>
            <person name="Santos A.J."/>
        </authorList>
    </citation>
    <scope>NUCLEOTIDE SEQUENCE</scope>
    <source>
        <tissue evidence="2">Shoot tissue taken approximately 20 cm above the soil surface</tissue>
    </source>
</reference>
<sequence>MGRGRGRQQARGDDLRPPLGAGRRRGARRRRAVASSVGHGSGGWRRGRA</sequence>
<evidence type="ECO:0000256" key="1">
    <source>
        <dbReference type="SAM" id="MobiDB-lite"/>
    </source>
</evidence>
<dbReference type="EMBL" id="GBRH01233091">
    <property type="protein sequence ID" value="JAD64804.1"/>
    <property type="molecule type" value="Transcribed_RNA"/>
</dbReference>
<name>A0A0A9BLE9_ARUDO</name>
<dbReference type="AlphaFoldDB" id="A0A0A9BLE9"/>
<feature type="compositionally biased region" description="Gly residues" evidence="1">
    <location>
        <begin position="39"/>
        <end position="49"/>
    </location>
</feature>
<protein>
    <submittedName>
        <fullName evidence="2">Uncharacterized protein</fullName>
    </submittedName>
</protein>
<organism evidence="2">
    <name type="scientific">Arundo donax</name>
    <name type="common">Giant reed</name>
    <name type="synonym">Donax arundinaceus</name>
    <dbReference type="NCBI Taxonomy" id="35708"/>
    <lineage>
        <taxon>Eukaryota</taxon>
        <taxon>Viridiplantae</taxon>
        <taxon>Streptophyta</taxon>
        <taxon>Embryophyta</taxon>
        <taxon>Tracheophyta</taxon>
        <taxon>Spermatophyta</taxon>
        <taxon>Magnoliopsida</taxon>
        <taxon>Liliopsida</taxon>
        <taxon>Poales</taxon>
        <taxon>Poaceae</taxon>
        <taxon>PACMAD clade</taxon>
        <taxon>Arundinoideae</taxon>
        <taxon>Arundineae</taxon>
        <taxon>Arundo</taxon>
    </lineage>
</organism>
<proteinExistence type="predicted"/>
<feature type="region of interest" description="Disordered" evidence="1">
    <location>
        <begin position="1"/>
        <end position="49"/>
    </location>
</feature>
<accession>A0A0A9BLE9</accession>
<evidence type="ECO:0000313" key="2">
    <source>
        <dbReference type="EMBL" id="JAD64804.1"/>
    </source>
</evidence>